<evidence type="ECO:0000313" key="1">
    <source>
        <dbReference type="EMBL" id="PWY68065.1"/>
    </source>
</evidence>
<dbReference type="AlphaFoldDB" id="A0A317V1W5"/>
<gene>
    <name evidence="1" type="ORF">BO94DRAFT_551083</name>
</gene>
<dbReference type="GeneID" id="37115669"/>
<reference evidence="1 2" key="1">
    <citation type="submission" date="2016-12" db="EMBL/GenBank/DDBJ databases">
        <title>The genomes of Aspergillus section Nigri reveals drivers in fungal speciation.</title>
        <authorList>
            <consortium name="DOE Joint Genome Institute"/>
            <person name="Vesth T.C."/>
            <person name="Nybo J."/>
            <person name="Theobald S."/>
            <person name="Brandl J."/>
            <person name="Frisvad J.C."/>
            <person name="Nielsen K.F."/>
            <person name="Lyhne E.K."/>
            <person name="Kogle M.E."/>
            <person name="Kuo A."/>
            <person name="Riley R."/>
            <person name="Clum A."/>
            <person name="Nolan M."/>
            <person name="Lipzen A."/>
            <person name="Salamov A."/>
            <person name="Henrissat B."/>
            <person name="Wiebenga A."/>
            <person name="De Vries R.P."/>
            <person name="Grigoriev I.V."/>
            <person name="Mortensen U.H."/>
            <person name="Andersen M.R."/>
            <person name="Baker S.E."/>
        </authorList>
    </citation>
    <scope>NUCLEOTIDE SEQUENCE [LARGE SCALE GENOMIC DNA]</scope>
    <source>
        <strain evidence="1 2">CBS 115572</strain>
    </source>
</reference>
<organism evidence="1 2">
    <name type="scientific">Aspergillus sclerotioniger CBS 115572</name>
    <dbReference type="NCBI Taxonomy" id="1450535"/>
    <lineage>
        <taxon>Eukaryota</taxon>
        <taxon>Fungi</taxon>
        <taxon>Dikarya</taxon>
        <taxon>Ascomycota</taxon>
        <taxon>Pezizomycotina</taxon>
        <taxon>Eurotiomycetes</taxon>
        <taxon>Eurotiomycetidae</taxon>
        <taxon>Eurotiales</taxon>
        <taxon>Aspergillaceae</taxon>
        <taxon>Aspergillus</taxon>
        <taxon>Aspergillus subgen. Circumdati</taxon>
    </lineage>
</organism>
<protein>
    <submittedName>
        <fullName evidence="1">Uncharacterized protein</fullName>
    </submittedName>
</protein>
<proteinExistence type="predicted"/>
<dbReference type="RefSeq" id="XP_025462087.1">
    <property type="nucleotide sequence ID" value="XM_025613526.1"/>
</dbReference>
<accession>A0A317V1W5</accession>
<keyword evidence="2" id="KW-1185">Reference proteome</keyword>
<dbReference type="EMBL" id="MSFK01000045">
    <property type="protein sequence ID" value="PWY68065.1"/>
    <property type="molecule type" value="Genomic_DNA"/>
</dbReference>
<comment type="caution">
    <text evidence="1">The sequence shown here is derived from an EMBL/GenBank/DDBJ whole genome shotgun (WGS) entry which is preliminary data.</text>
</comment>
<dbReference type="Proteomes" id="UP000246702">
    <property type="component" value="Unassembled WGS sequence"/>
</dbReference>
<sequence>MIYLSGESSVNGHCPVNTCQDNIQIKMIGIITVANTSNHRITYTASLREYIKRRYIQKMEWLSMNLIYGYSGLFKSEIDFCYHLYDIYGLINIVWLRPEPKPAVKRKRGTAQAGFINREHADFDHNASVHARVSSDNENNIDDILTVVSTLSSARTIPDLDLINPRLLEPGISGAGGITLANEVPDPPDDLSSSLNCVKDARHNGNPVFQSCDRISALCINDYMNNHLDAGAVELTVSLDRTKPHIDLSWVDSKNLEDGVSQDDGPAALCDWVPSSSAYPAYSALLLTLKDKGRMVSGYFLKTRKTGRVLKSDSLLVPRERRAFWRLKSQNLTWRHIMSYFLKSILPSYVR</sequence>
<evidence type="ECO:0000313" key="2">
    <source>
        <dbReference type="Proteomes" id="UP000246702"/>
    </source>
</evidence>
<name>A0A317V1W5_9EURO</name>
<dbReference type="OrthoDB" id="4509880at2759"/>